<dbReference type="EMBL" id="BAAAPN010000011">
    <property type="protein sequence ID" value="GAA1746617.1"/>
    <property type="molecule type" value="Genomic_DNA"/>
</dbReference>
<protein>
    <submittedName>
        <fullName evidence="2">Tetratricopeptide repeat protein</fullName>
    </submittedName>
</protein>
<dbReference type="Gene3D" id="1.25.40.10">
    <property type="entry name" value="Tetratricopeptide repeat domain"/>
    <property type="match status" value="1"/>
</dbReference>
<comment type="caution">
    <text evidence="2">The sequence shown here is derived from an EMBL/GenBank/DDBJ whole genome shotgun (WGS) entry which is preliminary data.</text>
</comment>
<evidence type="ECO:0000313" key="3">
    <source>
        <dbReference type="Proteomes" id="UP001501475"/>
    </source>
</evidence>
<accession>A0ABN2K1Q5</accession>
<dbReference type="InterPro" id="IPR011990">
    <property type="entry name" value="TPR-like_helical_dom_sf"/>
</dbReference>
<evidence type="ECO:0000313" key="2">
    <source>
        <dbReference type="EMBL" id="GAA1746617.1"/>
    </source>
</evidence>
<dbReference type="Pfam" id="PF14561">
    <property type="entry name" value="TPR_20"/>
    <property type="match status" value="1"/>
</dbReference>
<keyword evidence="3" id="KW-1185">Reference proteome</keyword>
<dbReference type="RefSeq" id="WP_344061371.1">
    <property type="nucleotide sequence ID" value="NZ_BAAAPN010000011.1"/>
</dbReference>
<dbReference type="Gene3D" id="3.40.30.10">
    <property type="entry name" value="Glutaredoxin"/>
    <property type="match status" value="1"/>
</dbReference>
<feature type="region of interest" description="Disordered" evidence="1">
    <location>
        <begin position="1"/>
        <end position="33"/>
    </location>
</feature>
<gene>
    <name evidence="2" type="ORF">GCM10009810_04030</name>
</gene>
<dbReference type="SUPFAM" id="SSF48452">
    <property type="entry name" value="TPR-like"/>
    <property type="match status" value="1"/>
</dbReference>
<dbReference type="InterPro" id="IPR036249">
    <property type="entry name" value="Thioredoxin-like_sf"/>
</dbReference>
<name>A0ABN2K1Q5_9MICO</name>
<evidence type="ECO:0000256" key="1">
    <source>
        <dbReference type="SAM" id="MobiDB-lite"/>
    </source>
</evidence>
<dbReference type="SUPFAM" id="SSF52833">
    <property type="entry name" value="Thioredoxin-like"/>
    <property type="match status" value="1"/>
</dbReference>
<organism evidence="2 3">
    <name type="scientific">Nostocoides vanveenii</name>
    <dbReference type="NCBI Taxonomy" id="330835"/>
    <lineage>
        <taxon>Bacteria</taxon>
        <taxon>Bacillati</taxon>
        <taxon>Actinomycetota</taxon>
        <taxon>Actinomycetes</taxon>
        <taxon>Micrococcales</taxon>
        <taxon>Intrasporangiaceae</taxon>
        <taxon>Nostocoides</taxon>
    </lineage>
</organism>
<proteinExistence type="predicted"/>
<reference evidence="2 3" key="1">
    <citation type="journal article" date="2019" name="Int. J. Syst. Evol. Microbiol.">
        <title>The Global Catalogue of Microorganisms (GCM) 10K type strain sequencing project: providing services to taxonomists for standard genome sequencing and annotation.</title>
        <authorList>
            <consortium name="The Broad Institute Genomics Platform"/>
            <consortium name="The Broad Institute Genome Sequencing Center for Infectious Disease"/>
            <person name="Wu L."/>
            <person name="Ma J."/>
        </authorList>
    </citation>
    <scope>NUCLEOTIDE SEQUENCE [LARGE SCALE GENOMIC DNA]</scope>
    <source>
        <strain evidence="2 3">JCM 15591</strain>
    </source>
</reference>
<dbReference type="Proteomes" id="UP001501475">
    <property type="component" value="Unassembled WGS sequence"/>
</dbReference>
<sequence length="303" mass="31723">MTQPSVPTGATRGAVDLTGLQHDAAPASGAGGRGAADNIHVVGTDANFNEIVGRSVRVPSLLVLVSKRLPESVVFLGTVIDIARSLQGRVQVVSVDLDGNPGLLQTLRVQSVPVTMGLLQGQAIPMFDGVATEAEVRAIVDQFLQVAVQQGVTGRVEVAAPETPEELPPLHQEAFDAIERGDYAGARTAYGKALAQNPKDHEAEVGLAQVGLLERTADAELTAAREAAAANPDDVAAQTLVADLDLLGGHVEDAFGRLIDLVKRTSGDERTAARDHLVQLFAVIGNADDRVKKARTALMSALF</sequence>